<dbReference type="Proteomes" id="UP000637628">
    <property type="component" value="Unassembled WGS sequence"/>
</dbReference>
<proteinExistence type="predicted"/>
<dbReference type="SUPFAM" id="SSF103481">
    <property type="entry name" value="Multidrug resistance efflux transporter EmrE"/>
    <property type="match status" value="1"/>
</dbReference>
<dbReference type="InterPro" id="IPR037185">
    <property type="entry name" value="EmrE-like"/>
</dbReference>
<reference evidence="1 2" key="1">
    <citation type="submission" date="2021-01" db="EMBL/GenBank/DDBJ databases">
        <title>Whole genome shotgun sequence of Actinoplanes durhamensis NBRC 14914.</title>
        <authorList>
            <person name="Komaki H."/>
            <person name="Tamura T."/>
        </authorList>
    </citation>
    <scope>NUCLEOTIDE SEQUENCE [LARGE SCALE GENOMIC DNA]</scope>
    <source>
        <strain evidence="1 2">NBRC 14914</strain>
    </source>
</reference>
<sequence>MSLGPAVACLAGYLLLGRQLSVVEAVAIALVIGAVRTAAVL</sequence>
<accession>A0ABQ3YWF2</accession>
<dbReference type="EMBL" id="BOML01000027">
    <property type="protein sequence ID" value="GIE01824.1"/>
    <property type="molecule type" value="Genomic_DNA"/>
</dbReference>
<name>A0ABQ3YWF2_9ACTN</name>
<organism evidence="1 2">
    <name type="scientific">Paractinoplanes durhamensis</name>
    <dbReference type="NCBI Taxonomy" id="113563"/>
    <lineage>
        <taxon>Bacteria</taxon>
        <taxon>Bacillati</taxon>
        <taxon>Actinomycetota</taxon>
        <taxon>Actinomycetes</taxon>
        <taxon>Micromonosporales</taxon>
        <taxon>Micromonosporaceae</taxon>
        <taxon>Paractinoplanes</taxon>
    </lineage>
</organism>
<evidence type="ECO:0000313" key="1">
    <source>
        <dbReference type="EMBL" id="GIE01824.1"/>
    </source>
</evidence>
<evidence type="ECO:0000313" key="2">
    <source>
        <dbReference type="Proteomes" id="UP000637628"/>
    </source>
</evidence>
<keyword evidence="2" id="KW-1185">Reference proteome</keyword>
<gene>
    <name evidence="1" type="ORF">Adu01nite_31740</name>
</gene>
<dbReference type="RefSeq" id="WP_275414656.1">
    <property type="nucleotide sequence ID" value="NZ_BAAATX010000005.1"/>
</dbReference>
<protein>
    <submittedName>
        <fullName evidence="1">Uncharacterized protein</fullName>
    </submittedName>
</protein>
<comment type="caution">
    <text evidence="1">The sequence shown here is derived from an EMBL/GenBank/DDBJ whole genome shotgun (WGS) entry which is preliminary data.</text>
</comment>